<dbReference type="OrthoDB" id="4333367at2"/>
<keyword evidence="4" id="KW-1185">Reference proteome</keyword>
<evidence type="ECO:0000313" key="4">
    <source>
        <dbReference type="Proteomes" id="UP000184111"/>
    </source>
</evidence>
<feature type="transmembrane region" description="Helical" evidence="2">
    <location>
        <begin position="100"/>
        <end position="118"/>
    </location>
</feature>
<keyword evidence="2" id="KW-1133">Transmembrane helix</keyword>
<keyword evidence="2" id="KW-0812">Transmembrane</keyword>
<evidence type="ECO:0000256" key="2">
    <source>
        <dbReference type="SAM" id="Phobius"/>
    </source>
</evidence>
<evidence type="ECO:0000313" key="3">
    <source>
        <dbReference type="EMBL" id="SHL49631.1"/>
    </source>
</evidence>
<organism evidence="3 4">
    <name type="scientific">Actinacidiphila paucisporea</name>
    <dbReference type="NCBI Taxonomy" id="310782"/>
    <lineage>
        <taxon>Bacteria</taxon>
        <taxon>Bacillati</taxon>
        <taxon>Actinomycetota</taxon>
        <taxon>Actinomycetes</taxon>
        <taxon>Kitasatosporales</taxon>
        <taxon>Streptomycetaceae</taxon>
        <taxon>Actinacidiphila</taxon>
    </lineage>
</organism>
<keyword evidence="2" id="KW-0472">Membrane</keyword>
<accession>A0A1M7B3V1</accession>
<gene>
    <name evidence="3" type="ORF">SAMN05216499_104273</name>
</gene>
<dbReference type="AlphaFoldDB" id="A0A1M7B3V1"/>
<dbReference type="Proteomes" id="UP000184111">
    <property type="component" value="Unassembled WGS sequence"/>
</dbReference>
<dbReference type="RefSeq" id="WP_073496038.1">
    <property type="nucleotide sequence ID" value="NZ_FRBI01000004.1"/>
</dbReference>
<reference evidence="3 4" key="1">
    <citation type="submission" date="2016-11" db="EMBL/GenBank/DDBJ databases">
        <authorList>
            <person name="Jaros S."/>
            <person name="Januszkiewicz K."/>
            <person name="Wedrychowicz H."/>
        </authorList>
    </citation>
    <scope>NUCLEOTIDE SEQUENCE [LARGE SCALE GENOMIC DNA]</scope>
    <source>
        <strain evidence="3 4">CGMCC 4.2025</strain>
    </source>
</reference>
<feature type="compositionally biased region" description="Basic and acidic residues" evidence="1">
    <location>
        <begin position="48"/>
        <end position="63"/>
    </location>
</feature>
<proteinExistence type="predicted"/>
<name>A0A1M7B3V1_9ACTN</name>
<dbReference type="EMBL" id="FRBI01000004">
    <property type="protein sequence ID" value="SHL49631.1"/>
    <property type="molecule type" value="Genomic_DNA"/>
</dbReference>
<evidence type="ECO:0000256" key="1">
    <source>
        <dbReference type="SAM" id="MobiDB-lite"/>
    </source>
</evidence>
<protein>
    <submittedName>
        <fullName evidence="3">Uncharacterized protein</fullName>
    </submittedName>
</protein>
<sequence>MTTEQPPAAEEPSLPDDVWEQFANDSERAIRSSAPKEPSARARIVARRLREEDERAAEAEPRRWPRRRPQPPHTPSQAAAAWRPDNRPPRPPVSPSIRRLRALAGIVLVVAVVLLVLAPGRAWSWIGG</sequence>
<feature type="region of interest" description="Disordered" evidence="1">
    <location>
        <begin position="47"/>
        <end position="95"/>
    </location>
</feature>